<dbReference type="AlphaFoldDB" id="A0A6A5UUD3"/>
<dbReference type="InterPro" id="IPR007219">
    <property type="entry name" value="XnlR_reg_dom"/>
</dbReference>
<dbReference type="Gene3D" id="4.10.240.10">
    <property type="entry name" value="Zn(2)-C6 fungal-type DNA-binding domain"/>
    <property type="match status" value="1"/>
</dbReference>
<evidence type="ECO:0000256" key="2">
    <source>
        <dbReference type="ARBA" id="ARBA00022723"/>
    </source>
</evidence>
<dbReference type="InterPro" id="IPR050613">
    <property type="entry name" value="Sec_Metabolite_Reg"/>
</dbReference>
<dbReference type="OrthoDB" id="9996127at2759"/>
<sequence length="780" mass="87313">MPGSSSSATSSSPLIAPPVSVELLARAPIKRARPQLSCAPCRQGKLKCNREHPVCDQCAKRSRNEACHYVPPPPRNKHAQNMRGRIRNLESLVVNLINQKQQENSEASSVVPSVEPTAAKEAEGLSPETFGELRISNQGNETYVGAGHWSALLKEIEEVKNSIDDNDDEDQEEEWDENAARSTVTFGMPKQITKTQLIQEMPSKEECDRLLPLLFNSADPLLFIIHAPTFQEEYNQFWLDPSTTSVMWIALLYSAMALGIILGPRNPGMNAHAAAYDLSSGSTSDAKGNHDYLNSSVDRFLRLASSAMVLADVTKSQPYTLETLMIYGECEFLRRDDHHAKIWLMNGVSMRVAMRMGYHRDPSNFKNMSPFQGEMRRRVWHVLNMMDTLISFAVGLPAVVRRIESDTRSPQNLYDGDLSPNMKALPKSRPQSEITPATYTIAKARICAVFAEAAELAQRITSPRYATVVALEKRLEEAHDQVPAGMRVHPLQDCVTDAPVLIMGRYNIELVYLKTKLVLHRTFLTAGQTDLKFADSRRICVDAAMEILQYHITIFHACQPGGQLNKVWWYMSSLQTFDFLLAAMVLCLEMNHLQHIGDTSDQVSKMFSLLESTHDIWANHPNRYRDSVRGAEILKAMLKKCSPGQLEVVSQDLALNGFEKNITSHTEEMTPESLPDELPPQIWNNWPSAENMAFDMLDVTTSEIDWTLWDSTMMGQDHMLPPTNWANSSNTMMESWMGATSNVDNMIAQGLEGFTDLQDPLNIYGPSAFVPAPPPPDVSG</sequence>
<dbReference type="GO" id="GO:0005634">
    <property type="term" value="C:nucleus"/>
    <property type="evidence" value="ECO:0007669"/>
    <property type="project" value="UniProtKB-SubCell"/>
</dbReference>
<dbReference type="PROSITE" id="PS50048">
    <property type="entry name" value="ZN2_CY6_FUNGAL_2"/>
    <property type="match status" value="1"/>
</dbReference>
<keyword evidence="7" id="KW-1185">Reference proteome</keyword>
<dbReference type="SUPFAM" id="SSF57701">
    <property type="entry name" value="Zn2/Cys6 DNA-binding domain"/>
    <property type="match status" value="1"/>
</dbReference>
<dbReference type="SMART" id="SM00906">
    <property type="entry name" value="Fungal_trans"/>
    <property type="match status" value="1"/>
</dbReference>
<dbReference type="InterPro" id="IPR036864">
    <property type="entry name" value="Zn2-C6_fun-type_DNA-bd_sf"/>
</dbReference>
<evidence type="ECO:0000313" key="6">
    <source>
        <dbReference type="EMBL" id="KAF1964687.1"/>
    </source>
</evidence>
<dbReference type="CDD" id="cd12148">
    <property type="entry name" value="fungal_TF_MHR"/>
    <property type="match status" value="1"/>
</dbReference>
<feature type="region of interest" description="Disordered" evidence="4">
    <location>
        <begin position="411"/>
        <end position="430"/>
    </location>
</feature>
<dbReference type="EMBL" id="ML976779">
    <property type="protein sequence ID" value="KAF1964687.1"/>
    <property type="molecule type" value="Genomic_DNA"/>
</dbReference>
<evidence type="ECO:0000259" key="5">
    <source>
        <dbReference type="PROSITE" id="PS50048"/>
    </source>
</evidence>
<protein>
    <recommendedName>
        <fullName evidence="5">Zn(2)-C6 fungal-type domain-containing protein</fullName>
    </recommendedName>
</protein>
<evidence type="ECO:0000313" key="7">
    <source>
        <dbReference type="Proteomes" id="UP000800036"/>
    </source>
</evidence>
<dbReference type="PANTHER" id="PTHR31001:SF49">
    <property type="entry name" value="ZN(II)2CYS6 TRANSCRIPTION FACTOR (EUROFUNG)"/>
    <property type="match status" value="1"/>
</dbReference>
<dbReference type="CDD" id="cd00067">
    <property type="entry name" value="GAL4"/>
    <property type="match status" value="1"/>
</dbReference>
<evidence type="ECO:0000256" key="1">
    <source>
        <dbReference type="ARBA" id="ARBA00004123"/>
    </source>
</evidence>
<feature type="region of interest" description="Disordered" evidence="4">
    <location>
        <begin position="101"/>
        <end position="124"/>
    </location>
</feature>
<keyword evidence="3" id="KW-0539">Nucleus</keyword>
<keyword evidence="2" id="KW-0479">Metal-binding</keyword>
<dbReference type="GO" id="GO:0008270">
    <property type="term" value="F:zinc ion binding"/>
    <property type="evidence" value="ECO:0007669"/>
    <property type="project" value="InterPro"/>
</dbReference>
<feature type="domain" description="Zn(2)-C6 fungal-type" evidence="5">
    <location>
        <begin position="37"/>
        <end position="69"/>
    </location>
</feature>
<dbReference type="InterPro" id="IPR001138">
    <property type="entry name" value="Zn2Cys6_DnaBD"/>
</dbReference>
<dbReference type="Pfam" id="PF00172">
    <property type="entry name" value="Zn_clus"/>
    <property type="match status" value="1"/>
</dbReference>
<gene>
    <name evidence="6" type="ORF">BU23DRAFT_520846</name>
</gene>
<dbReference type="GO" id="GO:0006351">
    <property type="term" value="P:DNA-templated transcription"/>
    <property type="evidence" value="ECO:0007669"/>
    <property type="project" value="InterPro"/>
</dbReference>
<accession>A0A6A5UUD3</accession>
<dbReference type="PANTHER" id="PTHR31001">
    <property type="entry name" value="UNCHARACTERIZED TRANSCRIPTIONAL REGULATORY PROTEIN"/>
    <property type="match status" value="1"/>
</dbReference>
<organism evidence="6 7">
    <name type="scientific">Bimuria novae-zelandiae CBS 107.79</name>
    <dbReference type="NCBI Taxonomy" id="1447943"/>
    <lineage>
        <taxon>Eukaryota</taxon>
        <taxon>Fungi</taxon>
        <taxon>Dikarya</taxon>
        <taxon>Ascomycota</taxon>
        <taxon>Pezizomycotina</taxon>
        <taxon>Dothideomycetes</taxon>
        <taxon>Pleosporomycetidae</taxon>
        <taxon>Pleosporales</taxon>
        <taxon>Massarineae</taxon>
        <taxon>Didymosphaeriaceae</taxon>
        <taxon>Bimuria</taxon>
    </lineage>
</organism>
<dbReference type="Pfam" id="PF04082">
    <property type="entry name" value="Fungal_trans"/>
    <property type="match status" value="1"/>
</dbReference>
<dbReference type="Proteomes" id="UP000800036">
    <property type="component" value="Unassembled WGS sequence"/>
</dbReference>
<dbReference type="GO" id="GO:0003677">
    <property type="term" value="F:DNA binding"/>
    <property type="evidence" value="ECO:0007669"/>
    <property type="project" value="InterPro"/>
</dbReference>
<evidence type="ECO:0000256" key="4">
    <source>
        <dbReference type="SAM" id="MobiDB-lite"/>
    </source>
</evidence>
<proteinExistence type="predicted"/>
<comment type="subcellular location">
    <subcellularLocation>
        <location evidence="1">Nucleus</location>
    </subcellularLocation>
</comment>
<reference evidence="6" key="1">
    <citation type="journal article" date="2020" name="Stud. Mycol.">
        <title>101 Dothideomycetes genomes: a test case for predicting lifestyles and emergence of pathogens.</title>
        <authorList>
            <person name="Haridas S."/>
            <person name="Albert R."/>
            <person name="Binder M."/>
            <person name="Bloem J."/>
            <person name="Labutti K."/>
            <person name="Salamov A."/>
            <person name="Andreopoulos B."/>
            <person name="Baker S."/>
            <person name="Barry K."/>
            <person name="Bills G."/>
            <person name="Bluhm B."/>
            <person name="Cannon C."/>
            <person name="Castanera R."/>
            <person name="Culley D."/>
            <person name="Daum C."/>
            <person name="Ezra D."/>
            <person name="Gonzalez J."/>
            <person name="Henrissat B."/>
            <person name="Kuo A."/>
            <person name="Liang C."/>
            <person name="Lipzen A."/>
            <person name="Lutzoni F."/>
            <person name="Magnuson J."/>
            <person name="Mondo S."/>
            <person name="Nolan M."/>
            <person name="Ohm R."/>
            <person name="Pangilinan J."/>
            <person name="Park H.-J."/>
            <person name="Ramirez L."/>
            <person name="Alfaro M."/>
            <person name="Sun H."/>
            <person name="Tritt A."/>
            <person name="Yoshinaga Y."/>
            <person name="Zwiers L.-H."/>
            <person name="Turgeon B."/>
            <person name="Goodwin S."/>
            <person name="Spatafora J."/>
            <person name="Crous P."/>
            <person name="Grigoriev I."/>
        </authorList>
    </citation>
    <scope>NUCLEOTIDE SEQUENCE</scope>
    <source>
        <strain evidence="6">CBS 107.79</strain>
    </source>
</reference>
<dbReference type="PROSITE" id="PS00463">
    <property type="entry name" value="ZN2_CY6_FUNGAL_1"/>
    <property type="match status" value="1"/>
</dbReference>
<evidence type="ECO:0000256" key="3">
    <source>
        <dbReference type="ARBA" id="ARBA00023242"/>
    </source>
</evidence>
<feature type="compositionally biased region" description="Low complexity" evidence="4">
    <location>
        <begin position="105"/>
        <end position="117"/>
    </location>
</feature>
<name>A0A6A5UUD3_9PLEO</name>
<dbReference type="GO" id="GO:0000981">
    <property type="term" value="F:DNA-binding transcription factor activity, RNA polymerase II-specific"/>
    <property type="evidence" value="ECO:0007669"/>
    <property type="project" value="InterPro"/>
</dbReference>
<dbReference type="SMART" id="SM00066">
    <property type="entry name" value="GAL4"/>
    <property type="match status" value="1"/>
</dbReference>